<name>A0A7V0XFI0_UNCW3</name>
<evidence type="ECO:0000256" key="1">
    <source>
        <dbReference type="ARBA" id="ARBA00022723"/>
    </source>
</evidence>
<dbReference type="EMBL" id="DSBX01000292">
    <property type="protein sequence ID" value="HDR00148.1"/>
    <property type="molecule type" value="Genomic_DNA"/>
</dbReference>
<dbReference type="GO" id="GO:0051287">
    <property type="term" value="F:NAD binding"/>
    <property type="evidence" value="ECO:0007669"/>
    <property type="project" value="InterPro"/>
</dbReference>
<keyword evidence="3" id="KW-0520">NAD</keyword>
<organism evidence="5">
    <name type="scientific">candidate division WOR-3 bacterium</name>
    <dbReference type="NCBI Taxonomy" id="2052148"/>
    <lineage>
        <taxon>Bacteria</taxon>
        <taxon>Bacteria division WOR-3</taxon>
    </lineage>
</organism>
<keyword evidence="2" id="KW-0560">Oxidoreductase</keyword>
<dbReference type="GO" id="GO:0016491">
    <property type="term" value="F:oxidoreductase activity"/>
    <property type="evidence" value="ECO:0007669"/>
    <property type="project" value="UniProtKB-KW"/>
</dbReference>
<dbReference type="Proteomes" id="UP000885672">
    <property type="component" value="Unassembled WGS sequence"/>
</dbReference>
<proteinExistence type="predicted"/>
<dbReference type="SUPFAM" id="SSF53659">
    <property type="entry name" value="Isocitrate/Isopropylmalate dehydrogenase-like"/>
    <property type="match status" value="1"/>
</dbReference>
<evidence type="ECO:0000256" key="4">
    <source>
        <dbReference type="SAM" id="MobiDB-lite"/>
    </source>
</evidence>
<evidence type="ECO:0000256" key="2">
    <source>
        <dbReference type="ARBA" id="ARBA00023002"/>
    </source>
</evidence>
<reference evidence="5" key="1">
    <citation type="journal article" date="2020" name="mSystems">
        <title>Genome- and Community-Level Interaction Insights into Carbon Utilization and Element Cycling Functions of Hydrothermarchaeota in Hydrothermal Sediment.</title>
        <authorList>
            <person name="Zhou Z."/>
            <person name="Liu Y."/>
            <person name="Xu W."/>
            <person name="Pan J."/>
            <person name="Luo Z.H."/>
            <person name="Li M."/>
        </authorList>
    </citation>
    <scope>NUCLEOTIDE SEQUENCE [LARGE SCALE GENOMIC DNA]</scope>
    <source>
        <strain evidence="5">SpSt-1182</strain>
    </source>
</reference>
<feature type="non-terminal residue" evidence="5">
    <location>
        <position position="292"/>
    </location>
</feature>
<gene>
    <name evidence="5" type="ORF">ENN51_07700</name>
</gene>
<dbReference type="InterPro" id="IPR005255">
    <property type="entry name" value="PdxA_fam"/>
</dbReference>
<sequence length="292" mass="30912">MKTTRPAAARSLPGHPVTRPPGHVPIGITLGDPAGIGPEITLKALARLRPRAALLIGPAAVIGRESRRLGLDLPPGVAVHDTGAVGRFRPGRDQANCGAAALAALERGVELLRRGEVSALATAPVSKTALRRAGFRWPGQTEFLAERLGARSAALLAWTRRFKAVFVTIHRPLAEVSRFITAAAVAEKTALIDAFLRSESCGSGLRTAISPLRRKPRIAVMAFNPHGTEFSRGEEDRIAAGVLLARRRGADVHGPFPADALAARLADYDGFVAMYHDQAMIPAKLLGPGVNV</sequence>
<evidence type="ECO:0000313" key="5">
    <source>
        <dbReference type="EMBL" id="HDR00148.1"/>
    </source>
</evidence>
<dbReference type="Pfam" id="PF04166">
    <property type="entry name" value="PdxA"/>
    <property type="match status" value="1"/>
</dbReference>
<dbReference type="PANTHER" id="PTHR30004:SF6">
    <property type="entry name" value="D-THREONATE 4-PHOSPHATE DEHYDROGENASE"/>
    <property type="match status" value="1"/>
</dbReference>
<comment type="caution">
    <text evidence="5">The sequence shown here is derived from an EMBL/GenBank/DDBJ whole genome shotgun (WGS) entry which is preliminary data.</text>
</comment>
<dbReference type="AlphaFoldDB" id="A0A7V0XFI0"/>
<protein>
    <recommendedName>
        <fullName evidence="6">4-hydroxythreonine-4-phosphate dehydrogenase PdxA</fullName>
    </recommendedName>
</protein>
<dbReference type="Gene3D" id="3.40.718.10">
    <property type="entry name" value="Isopropylmalate Dehydrogenase"/>
    <property type="match status" value="1"/>
</dbReference>
<feature type="region of interest" description="Disordered" evidence="4">
    <location>
        <begin position="1"/>
        <end position="23"/>
    </location>
</feature>
<dbReference type="GO" id="GO:0046872">
    <property type="term" value="F:metal ion binding"/>
    <property type="evidence" value="ECO:0007669"/>
    <property type="project" value="UniProtKB-KW"/>
</dbReference>
<evidence type="ECO:0000256" key="3">
    <source>
        <dbReference type="ARBA" id="ARBA00023027"/>
    </source>
</evidence>
<accession>A0A7V0XFI0</accession>
<evidence type="ECO:0008006" key="6">
    <source>
        <dbReference type="Google" id="ProtNLM"/>
    </source>
</evidence>
<dbReference type="PANTHER" id="PTHR30004">
    <property type="entry name" value="4-HYDROXYTHREONINE-4-PHOSPHATE DEHYDROGENASE"/>
    <property type="match status" value="1"/>
</dbReference>
<keyword evidence="1" id="KW-0479">Metal-binding</keyword>